<dbReference type="InParanoid" id="A0A0C3G9V0"/>
<reference evidence="2" key="2">
    <citation type="submission" date="2015-01" db="EMBL/GenBank/DDBJ databases">
        <title>Evolutionary Origins and Diversification of the Mycorrhizal Mutualists.</title>
        <authorList>
            <consortium name="DOE Joint Genome Institute"/>
            <consortium name="Mycorrhizal Genomics Consortium"/>
            <person name="Kohler A."/>
            <person name="Kuo A."/>
            <person name="Nagy L.G."/>
            <person name="Floudas D."/>
            <person name="Copeland A."/>
            <person name="Barry K.W."/>
            <person name="Cichocki N."/>
            <person name="Veneault-Fourrey C."/>
            <person name="LaButti K."/>
            <person name="Lindquist E.A."/>
            <person name="Lipzen A."/>
            <person name="Lundell T."/>
            <person name="Morin E."/>
            <person name="Murat C."/>
            <person name="Riley R."/>
            <person name="Ohm R."/>
            <person name="Sun H."/>
            <person name="Tunlid A."/>
            <person name="Henrissat B."/>
            <person name="Grigoriev I.V."/>
            <person name="Hibbett D.S."/>
            <person name="Martin F."/>
        </authorList>
    </citation>
    <scope>NUCLEOTIDE SEQUENCE [LARGE SCALE GENOMIC DNA]</scope>
    <source>
        <strain evidence="2">Zn</strain>
    </source>
</reference>
<keyword evidence="2" id="KW-1185">Reference proteome</keyword>
<dbReference type="HOGENOM" id="CLU_3019948_0_0_1"/>
<reference evidence="1 2" key="1">
    <citation type="submission" date="2014-04" db="EMBL/GenBank/DDBJ databases">
        <authorList>
            <consortium name="DOE Joint Genome Institute"/>
            <person name="Kuo A."/>
            <person name="Martino E."/>
            <person name="Perotto S."/>
            <person name="Kohler A."/>
            <person name="Nagy L.G."/>
            <person name="Floudas D."/>
            <person name="Copeland A."/>
            <person name="Barry K.W."/>
            <person name="Cichocki N."/>
            <person name="Veneault-Fourrey C."/>
            <person name="LaButti K."/>
            <person name="Lindquist E.A."/>
            <person name="Lipzen A."/>
            <person name="Lundell T."/>
            <person name="Morin E."/>
            <person name="Murat C."/>
            <person name="Sun H."/>
            <person name="Tunlid A."/>
            <person name="Henrissat B."/>
            <person name="Grigoriev I.V."/>
            <person name="Hibbett D.S."/>
            <person name="Martin F."/>
            <person name="Nordberg H.P."/>
            <person name="Cantor M.N."/>
            <person name="Hua S.X."/>
        </authorList>
    </citation>
    <scope>NUCLEOTIDE SEQUENCE [LARGE SCALE GENOMIC DNA]</scope>
    <source>
        <strain evidence="1 2">Zn</strain>
    </source>
</reference>
<dbReference type="AlphaFoldDB" id="A0A0C3G9V0"/>
<evidence type="ECO:0000313" key="1">
    <source>
        <dbReference type="EMBL" id="KIM92975.1"/>
    </source>
</evidence>
<evidence type="ECO:0000313" key="2">
    <source>
        <dbReference type="Proteomes" id="UP000054321"/>
    </source>
</evidence>
<dbReference type="Proteomes" id="UP000054321">
    <property type="component" value="Unassembled WGS sequence"/>
</dbReference>
<dbReference type="EMBL" id="KN832902">
    <property type="protein sequence ID" value="KIM92975.1"/>
    <property type="molecule type" value="Genomic_DNA"/>
</dbReference>
<gene>
    <name evidence="1" type="ORF">OIDMADRAFT_21620</name>
</gene>
<protein>
    <submittedName>
        <fullName evidence="1">Uncharacterized protein</fullName>
    </submittedName>
</protein>
<name>A0A0C3G9V0_OIDMZ</name>
<organism evidence="1 2">
    <name type="scientific">Oidiodendron maius (strain Zn)</name>
    <dbReference type="NCBI Taxonomy" id="913774"/>
    <lineage>
        <taxon>Eukaryota</taxon>
        <taxon>Fungi</taxon>
        <taxon>Dikarya</taxon>
        <taxon>Ascomycota</taxon>
        <taxon>Pezizomycotina</taxon>
        <taxon>Leotiomycetes</taxon>
        <taxon>Leotiomycetes incertae sedis</taxon>
        <taxon>Myxotrichaceae</taxon>
        <taxon>Oidiodendron</taxon>
    </lineage>
</organism>
<proteinExistence type="predicted"/>
<accession>A0A0C3G9V0</accession>
<feature type="non-terminal residue" evidence="1">
    <location>
        <position position="56"/>
    </location>
</feature>
<sequence>MALANGRRDLALKCWIGVEYRLSQIAKADQGWRAAASTCWDSFLSSRMAHGATCSC</sequence>